<dbReference type="AlphaFoldDB" id="W2D179"/>
<dbReference type="EMBL" id="AYYF01000962">
    <property type="protein sequence ID" value="ETK13063.1"/>
    <property type="molecule type" value="Genomic_DNA"/>
</dbReference>
<dbReference type="Proteomes" id="UP000034980">
    <property type="component" value="Unassembled WGS sequence"/>
</dbReference>
<keyword evidence="1" id="KW-0808">Transferase</keyword>
<dbReference type="Pfam" id="PF08843">
    <property type="entry name" value="AbiEii"/>
    <property type="match status" value="1"/>
</dbReference>
<proteinExistence type="predicted"/>
<sequence>MNNEQYRRQVALLIRIMPSVFRIQNFAVHGGTAINLFHQNMPRYSVDIDVTYIPIAPRETSLEAINALLSKLKTNIERTIPGIKIIHRLDVWKLQCTYQGATVKIEVNGTKRGLLEEPEVRDLCPKAQAVFQANCKARVVSYTQLYGGKIAAALSRQHPRDLFDFWQIKADDWGQVKKGLLLSLCGSDKPIIESLAPHEISQEEALESQFKGMTEIPFTYADYEHARRVLIDKVGACLSERDRLFLLSFEQGAPLWEHCVSGDLSHFPAVQWKMQNIQKLKVRNPLKHQEGVKKLADFLSITSTSV</sequence>
<gene>
    <name evidence="1" type="ORF">T235_05590</name>
</gene>
<dbReference type="PATRIC" id="fig|1411915.3.peg.329"/>
<comment type="caution">
    <text evidence="1">The sequence shown here is derived from an EMBL/GenBank/DDBJ whole genome shotgun (WGS) entry which is preliminary data.</text>
</comment>
<name>W2D179_9BACT</name>
<evidence type="ECO:0000313" key="1">
    <source>
        <dbReference type="EMBL" id="ETK13063.1"/>
    </source>
</evidence>
<reference evidence="1 2" key="1">
    <citation type="submission" date="2013-11" db="EMBL/GenBank/DDBJ databases">
        <title>Single cell genomics of uncultured Tannerella BU063 (oral taxon 286).</title>
        <authorList>
            <person name="Beall C.J."/>
            <person name="Campbell A.G."/>
            <person name="Griffen A.L."/>
            <person name="Podar M."/>
            <person name="Leys E.J."/>
        </authorList>
    </citation>
    <scope>NUCLEOTIDE SEQUENCE [LARGE SCALE GENOMIC DNA]</scope>
    <source>
        <strain evidence="1">Cell 8/11</strain>
    </source>
</reference>
<protein>
    <submittedName>
        <fullName evidence="1">Nucleotidyltransferase</fullName>
    </submittedName>
</protein>
<dbReference type="Gene3D" id="3.10.450.620">
    <property type="entry name" value="JHP933, nucleotidyltransferase-like core domain"/>
    <property type="match status" value="1"/>
</dbReference>
<dbReference type="InterPro" id="IPR014942">
    <property type="entry name" value="AbiEii"/>
</dbReference>
<dbReference type="GO" id="GO:0016740">
    <property type="term" value="F:transferase activity"/>
    <property type="evidence" value="ECO:0007669"/>
    <property type="project" value="UniProtKB-KW"/>
</dbReference>
<evidence type="ECO:0000313" key="2">
    <source>
        <dbReference type="Proteomes" id="UP000034980"/>
    </source>
</evidence>
<organism evidence="1 2">
    <name type="scientific">Tannerella sp. oral taxon BU063 isolate Cell 8/11</name>
    <dbReference type="NCBI Taxonomy" id="1411915"/>
    <lineage>
        <taxon>Bacteria</taxon>
        <taxon>Pseudomonadati</taxon>
        <taxon>Bacteroidota</taxon>
        <taxon>Bacteroidia</taxon>
        <taxon>Bacteroidales</taxon>
        <taxon>Tannerellaceae</taxon>
        <taxon>Tannerella</taxon>
    </lineage>
</organism>
<accession>W2D179</accession>